<keyword evidence="1" id="KW-1133">Transmembrane helix</keyword>
<keyword evidence="1" id="KW-0472">Membrane</keyword>
<feature type="transmembrane region" description="Helical" evidence="1">
    <location>
        <begin position="6"/>
        <end position="21"/>
    </location>
</feature>
<keyword evidence="1" id="KW-0812">Transmembrane</keyword>
<feature type="transmembrane region" description="Helical" evidence="1">
    <location>
        <begin position="49"/>
        <end position="67"/>
    </location>
</feature>
<evidence type="ECO:0000256" key="1">
    <source>
        <dbReference type="SAM" id="Phobius"/>
    </source>
</evidence>
<dbReference type="AlphaFoldDB" id="A0A1G2F386"/>
<sequence length="72" mass="8145">MIILQYIGAVLGVLGALFIAYKNKLGFVIWLVGNASWFIYGILTKQWGLAVQFIIFWVIALLGLINWSKDKN</sequence>
<dbReference type="STRING" id="1801990.A2V69_02165"/>
<evidence type="ECO:0008006" key="4">
    <source>
        <dbReference type="Google" id="ProtNLM"/>
    </source>
</evidence>
<name>A0A1G2F386_9BACT</name>
<gene>
    <name evidence="2" type="ORF">A2V69_02165</name>
</gene>
<evidence type="ECO:0000313" key="2">
    <source>
        <dbReference type="EMBL" id="OGZ32489.1"/>
    </source>
</evidence>
<organism evidence="2 3">
    <name type="scientific">Candidatus Portnoybacteria bacterium RBG_13_40_8</name>
    <dbReference type="NCBI Taxonomy" id="1801990"/>
    <lineage>
        <taxon>Bacteria</taxon>
        <taxon>Candidatus Portnoyibacteriota</taxon>
    </lineage>
</organism>
<dbReference type="EMBL" id="MHMT01000018">
    <property type="protein sequence ID" value="OGZ32489.1"/>
    <property type="molecule type" value="Genomic_DNA"/>
</dbReference>
<protein>
    <recommendedName>
        <fullName evidence="4">Nicotinamide mononucleotide transporter PnuC</fullName>
    </recommendedName>
</protein>
<accession>A0A1G2F386</accession>
<dbReference type="Proteomes" id="UP000177810">
    <property type="component" value="Unassembled WGS sequence"/>
</dbReference>
<proteinExistence type="predicted"/>
<feature type="transmembrane region" description="Helical" evidence="1">
    <location>
        <begin position="26"/>
        <end position="43"/>
    </location>
</feature>
<reference evidence="2 3" key="1">
    <citation type="journal article" date="2016" name="Nat. Commun.">
        <title>Thousands of microbial genomes shed light on interconnected biogeochemical processes in an aquifer system.</title>
        <authorList>
            <person name="Anantharaman K."/>
            <person name="Brown C.T."/>
            <person name="Hug L.A."/>
            <person name="Sharon I."/>
            <person name="Castelle C.J."/>
            <person name="Probst A.J."/>
            <person name="Thomas B.C."/>
            <person name="Singh A."/>
            <person name="Wilkins M.J."/>
            <person name="Karaoz U."/>
            <person name="Brodie E.L."/>
            <person name="Williams K.H."/>
            <person name="Hubbard S.S."/>
            <person name="Banfield J.F."/>
        </authorList>
    </citation>
    <scope>NUCLEOTIDE SEQUENCE [LARGE SCALE GENOMIC DNA]</scope>
</reference>
<comment type="caution">
    <text evidence="2">The sequence shown here is derived from an EMBL/GenBank/DDBJ whole genome shotgun (WGS) entry which is preliminary data.</text>
</comment>
<evidence type="ECO:0000313" key="3">
    <source>
        <dbReference type="Proteomes" id="UP000177810"/>
    </source>
</evidence>